<evidence type="ECO:0000256" key="2">
    <source>
        <dbReference type="ARBA" id="ARBA00023125"/>
    </source>
</evidence>
<dbReference type="PROSITE" id="PS01124">
    <property type="entry name" value="HTH_ARAC_FAMILY_2"/>
    <property type="match status" value="1"/>
</dbReference>
<dbReference type="Pfam" id="PF14026">
    <property type="entry name" value="SCO4226-like"/>
    <property type="match status" value="1"/>
</dbReference>
<keyword evidence="1" id="KW-0805">Transcription regulation</keyword>
<gene>
    <name evidence="6" type="ORF">H4075_13840</name>
</gene>
<dbReference type="EMBL" id="CP060007">
    <property type="protein sequence ID" value="QNA43161.1"/>
    <property type="molecule type" value="Genomic_DNA"/>
</dbReference>
<feature type="domain" description="HTH araC/xylS-type" evidence="4">
    <location>
        <begin position="265"/>
        <end position="364"/>
    </location>
</feature>
<reference evidence="7" key="1">
    <citation type="submission" date="2020-08" db="EMBL/GenBank/DDBJ databases">
        <title>Lacibacter sp. S13-6-6 genome sequencing.</title>
        <authorList>
            <person name="Jin L."/>
        </authorList>
    </citation>
    <scope>NUCLEOTIDE SEQUENCE [LARGE SCALE GENOMIC DNA]</scope>
    <source>
        <strain evidence="7">S13-6-6</strain>
    </source>
</reference>
<keyword evidence="2" id="KW-0238">DNA-binding</keyword>
<dbReference type="AlphaFoldDB" id="A0A7G5XCF8"/>
<evidence type="ECO:0000259" key="5">
    <source>
        <dbReference type="PROSITE" id="PS50125"/>
    </source>
</evidence>
<dbReference type="SUPFAM" id="SSF46689">
    <property type="entry name" value="Homeodomain-like"/>
    <property type="match status" value="1"/>
</dbReference>
<feature type="domain" description="Guanylate cyclase" evidence="5">
    <location>
        <begin position="102"/>
        <end position="223"/>
    </location>
</feature>
<dbReference type="Gene3D" id="3.30.70.1230">
    <property type="entry name" value="Nucleotide cyclase"/>
    <property type="match status" value="1"/>
</dbReference>
<name>A0A7G5XCF8_9BACT</name>
<dbReference type="GO" id="GO:0009190">
    <property type="term" value="P:cyclic nucleotide biosynthetic process"/>
    <property type="evidence" value="ECO:0007669"/>
    <property type="project" value="InterPro"/>
</dbReference>
<dbReference type="PRINTS" id="PR00032">
    <property type="entry name" value="HTHARAC"/>
</dbReference>
<protein>
    <submittedName>
        <fullName evidence="6">DUF4242 domain-containing protein</fullName>
    </submittedName>
</protein>
<keyword evidence="3" id="KW-0804">Transcription</keyword>
<evidence type="ECO:0000313" key="6">
    <source>
        <dbReference type="EMBL" id="QNA43161.1"/>
    </source>
</evidence>
<dbReference type="InterPro" id="IPR025336">
    <property type="entry name" value="SCO4226-like"/>
</dbReference>
<dbReference type="InterPro" id="IPR029787">
    <property type="entry name" value="Nucleotide_cyclase"/>
</dbReference>
<dbReference type="InterPro" id="IPR018062">
    <property type="entry name" value="HTH_AraC-typ_CS"/>
</dbReference>
<dbReference type="GO" id="GO:0003700">
    <property type="term" value="F:DNA-binding transcription factor activity"/>
    <property type="evidence" value="ECO:0007669"/>
    <property type="project" value="InterPro"/>
</dbReference>
<evidence type="ECO:0000259" key="4">
    <source>
        <dbReference type="PROSITE" id="PS01124"/>
    </source>
</evidence>
<dbReference type="InterPro" id="IPR018060">
    <property type="entry name" value="HTH_AraC"/>
</dbReference>
<dbReference type="InterPro" id="IPR042557">
    <property type="entry name" value="SCO4226"/>
</dbReference>
<proteinExistence type="predicted"/>
<dbReference type="KEGG" id="lacs:H4075_13840"/>
<dbReference type="GO" id="GO:0004016">
    <property type="term" value="F:adenylate cyclase activity"/>
    <property type="evidence" value="ECO:0007669"/>
    <property type="project" value="UniProtKB-ARBA"/>
</dbReference>
<evidence type="ECO:0000256" key="3">
    <source>
        <dbReference type="ARBA" id="ARBA00023163"/>
    </source>
</evidence>
<dbReference type="SMART" id="SM00342">
    <property type="entry name" value="HTH_ARAC"/>
    <property type="match status" value="1"/>
</dbReference>
<dbReference type="Gene3D" id="1.10.10.60">
    <property type="entry name" value="Homeodomain-like"/>
    <property type="match status" value="1"/>
</dbReference>
<dbReference type="Pfam" id="PF12833">
    <property type="entry name" value="HTH_18"/>
    <property type="match status" value="1"/>
</dbReference>
<dbReference type="Gene3D" id="3.30.70.3090">
    <property type="entry name" value="ORF SCO4226, nickel-binding ferredoxin-like monomer"/>
    <property type="match status" value="1"/>
</dbReference>
<dbReference type="GO" id="GO:0035556">
    <property type="term" value="P:intracellular signal transduction"/>
    <property type="evidence" value="ECO:0007669"/>
    <property type="project" value="InterPro"/>
</dbReference>
<dbReference type="InterPro" id="IPR009057">
    <property type="entry name" value="Homeodomain-like_sf"/>
</dbReference>
<evidence type="ECO:0000313" key="7">
    <source>
        <dbReference type="Proteomes" id="UP000515344"/>
    </source>
</evidence>
<dbReference type="SUPFAM" id="SSF55073">
    <property type="entry name" value="Nucleotide cyclase"/>
    <property type="match status" value="1"/>
</dbReference>
<organism evidence="6 7">
    <name type="scientific">Lacibacter sediminis</name>
    <dbReference type="NCBI Taxonomy" id="2760713"/>
    <lineage>
        <taxon>Bacteria</taxon>
        <taxon>Pseudomonadati</taxon>
        <taxon>Bacteroidota</taxon>
        <taxon>Chitinophagia</taxon>
        <taxon>Chitinophagales</taxon>
        <taxon>Chitinophagaceae</taxon>
        <taxon>Lacibacter</taxon>
    </lineage>
</organism>
<dbReference type="Proteomes" id="UP000515344">
    <property type="component" value="Chromosome"/>
</dbReference>
<dbReference type="InterPro" id="IPR001054">
    <property type="entry name" value="A/G_cyclase"/>
</dbReference>
<dbReference type="PROSITE" id="PS00041">
    <property type="entry name" value="HTH_ARAC_FAMILY_1"/>
    <property type="match status" value="1"/>
</dbReference>
<dbReference type="PANTHER" id="PTHR43280">
    <property type="entry name" value="ARAC-FAMILY TRANSCRIPTIONAL REGULATOR"/>
    <property type="match status" value="1"/>
</dbReference>
<keyword evidence="7" id="KW-1185">Reference proteome</keyword>
<dbReference type="GO" id="GO:0043565">
    <property type="term" value="F:sequence-specific DNA binding"/>
    <property type="evidence" value="ECO:0007669"/>
    <property type="project" value="InterPro"/>
</dbReference>
<dbReference type="PANTHER" id="PTHR43280:SF2">
    <property type="entry name" value="HTH-TYPE TRANSCRIPTIONAL REGULATOR EXSA"/>
    <property type="match status" value="1"/>
</dbReference>
<accession>A0A7G5XCF8</accession>
<dbReference type="PROSITE" id="PS50125">
    <property type="entry name" value="GUANYLATE_CYCLASE_2"/>
    <property type="match status" value="1"/>
</dbReference>
<dbReference type="InterPro" id="IPR020449">
    <property type="entry name" value="Tscrpt_reg_AraC-type_HTH"/>
</dbReference>
<evidence type="ECO:0000256" key="1">
    <source>
        <dbReference type="ARBA" id="ARBA00023015"/>
    </source>
</evidence>
<sequence>MPIYMDLHIVPGVTAKDVAEAHKLDVYLEKDHSCKCMTYWVDELRGHVFCLIDAPSKEKVTELHNKAHGLTPHKIIEVQPNLVESFLGRISDPEEAELTDTGLKLINETSFRIILATKMNDPVLLQQQIGLEKATAMIRQLNTIIRREIANGNGLETENAGSDFIVSFTSAAKAIACAFAIQQALNDNDLKPAGLKMSIHAGQPVAKKEDLFGDTIQLAERLCFIGKPMQISITSTVKELVSKDLLLNKETNLYTLSAQDQNLLHLLFSTLDENFQDPDFNMDEYCSSVAMSKSQLYRKTMALCDMSPNNLLKEYRLEKATELMKRKQPSISDITFDSGFNSPSYFTKCFKKKYGILPMAYLDMLK</sequence>
<dbReference type="RefSeq" id="WP_182801426.1">
    <property type="nucleotide sequence ID" value="NZ_CP060007.1"/>
</dbReference>